<dbReference type="OrthoDB" id="5324164at2"/>
<proteinExistence type="predicted"/>
<gene>
    <name evidence="1" type="ORF">LS65_000985</name>
</gene>
<dbReference type="AlphaFoldDB" id="A0A4U8TU29"/>
<evidence type="ECO:0000313" key="2">
    <source>
        <dbReference type="Proteomes" id="UP000029707"/>
    </source>
</evidence>
<protein>
    <submittedName>
        <fullName evidence="1">DUF4136 domain-containing protein</fullName>
    </submittedName>
</protein>
<name>A0A4U8TU29_9HELI</name>
<organism evidence="1 2">
    <name type="scientific">Helicobacter japonicus</name>
    <dbReference type="NCBI Taxonomy" id="425400"/>
    <lineage>
        <taxon>Bacteria</taxon>
        <taxon>Pseudomonadati</taxon>
        <taxon>Campylobacterota</taxon>
        <taxon>Epsilonproteobacteria</taxon>
        <taxon>Campylobacterales</taxon>
        <taxon>Helicobacteraceae</taxon>
        <taxon>Helicobacter</taxon>
    </lineage>
</organism>
<keyword evidence="2" id="KW-1185">Reference proteome</keyword>
<sequence length="161" mass="17193">MMRIILICLGVFFISGCAVLKPVEAKRFGDVSAYQFVFISPTQTLSSGTGGGYIGYGTSGGFSYMASKSINPADVISGILMKKGFVVVENITNPTQTLIVKYGQGDKREVLGGLGGYTLEVSIQILNATTQEPLFLCTAEGQGSTETDDIREAITRCLQEL</sequence>
<dbReference type="RefSeq" id="WP_034362402.1">
    <property type="nucleotide sequence ID" value="NZ_CAOOBM010000019.1"/>
</dbReference>
<accession>A0A4U8TU29</accession>
<dbReference type="Proteomes" id="UP000029707">
    <property type="component" value="Unassembled WGS sequence"/>
</dbReference>
<dbReference type="EMBL" id="JRMQ02000001">
    <property type="protein sequence ID" value="TLE03375.1"/>
    <property type="molecule type" value="Genomic_DNA"/>
</dbReference>
<dbReference type="PROSITE" id="PS51257">
    <property type="entry name" value="PROKAR_LIPOPROTEIN"/>
    <property type="match status" value="1"/>
</dbReference>
<reference evidence="1 2" key="1">
    <citation type="journal article" date="2014" name="Genome Announc.">
        <title>Draft genome sequences of eight enterohepatic helicobacter species isolated from both laboratory and wild rodents.</title>
        <authorList>
            <person name="Sheh A."/>
            <person name="Shen Z."/>
            <person name="Fox J.G."/>
        </authorList>
    </citation>
    <scope>NUCLEOTIDE SEQUENCE [LARGE SCALE GENOMIC DNA]</scope>
    <source>
        <strain evidence="1 2">MIT 01-6451</strain>
    </source>
</reference>
<dbReference type="STRING" id="425400.LS65_06100"/>
<evidence type="ECO:0000313" key="1">
    <source>
        <dbReference type="EMBL" id="TLE03375.1"/>
    </source>
</evidence>
<comment type="caution">
    <text evidence="1">The sequence shown here is derived from an EMBL/GenBank/DDBJ whole genome shotgun (WGS) entry which is preliminary data.</text>
</comment>